<gene>
    <name evidence="7 9" type="primary">ALG13</name>
    <name evidence="9" type="ORF">KLMA_50144</name>
</gene>
<dbReference type="AlphaFoldDB" id="W0TCQ7"/>
<evidence type="ECO:0000313" key="10">
    <source>
        <dbReference type="Proteomes" id="UP000065495"/>
    </source>
</evidence>
<comment type="function">
    <text evidence="4 7">Involved in protein N-glycosylation. Essential for the second step of the dolichol-linked oligosaccharide pathway.</text>
</comment>
<evidence type="ECO:0000256" key="1">
    <source>
        <dbReference type="ARBA" id="ARBA00011198"/>
    </source>
</evidence>
<keyword evidence="7" id="KW-0328">Glycosyltransferase</keyword>
<dbReference type="SUPFAM" id="SSF53756">
    <property type="entry name" value="UDP-Glycosyltransferase/glycogen phosphorylase"/>
    <property type="match status" value="1"/>
</dbReference>
<evidence type="ECO:0000256" key="4">
    <source>
        <dbReference type="ARBA" id="ARBA00024804"/>
    </source>
</evidence>
<dbReference type="EC" id="2.4.1.141" evidence="2 7"/>
<evidence type="ECO:0000256" key="5">
    <source>
        <dbReference type="ARBA" id="ARBA00032061"/>
    </source>
</evidence>
<evidence type="ECO:0000256" key="2">
    <source>
        <dbReference type="ARBA" id="ARBA00012614"/>
    </source>
</evidence>
<dbReference type="GO" id="GO:0006488">
    <property type="term" value="P:dolichol-linked oligosaccharide biosynthetic process"/>
    <property type="evidence" value="ECO:0007669"/>
    <property type="project" value="TreeGrafter"/>
</dbReference>
<evidence type="ECO:0000313" key="9">
    <source>
        <dbReference type="EMBL" id="BAO40798.1"/>
    </source>
</evidence>
<comment type="subunit">
    <text evidence="1 7">Heterodimer with ALG14 to form a functional enzyme.</text>
</comment>
<comment type="subcellular location">
    <subcellularLocation>
        <location evidence="7">Endoplasmic reticulum</location>
    </subcellularLocation>
</comment>
<dbReference type="VEuPathDB" id="FungiDB:KLMA_50144"/>
<dbReference type="Pfam" id="PF04101">
    <property type="entry name" value="Glyco_tran_28_C"/>
    <property type="match status" value="1"/>
</dbReference>
<evidence type="ECO:0000259" key="8">
    <source>
        <dbReference type="Pfam" id="PF04101"/>
    </source>
</evidence>
<dbReference type="Gene3D" id="3.40.50.2000">
    <property type="entry name" value="Glycogen Phosphorylase B"/>
    <property type="match status" value="1"/>
</dbReference>
<organism evidence="9 10">
    <name type="scientific">Kluyveromyces marxianus (strain DMKU3-1042 / BCC 29191 / NBRC 104275)</name>
    <name type="common">Yeast</name>
    <name type="synonym">Candida kefyr</name>
    <dbReference type="NCBI Taxonomy" id="1003335"/>
    <lineage>
        <taxon>Eukaryota</taxon>
        <taxon>Fungi</taxon>
        <taxon>Dikarya</taxon>
        <taxon>Ascomycota</taxon>
        <taxon>Saccharomycotina</taxon>
        <taxon>Saccharomycetes</taxon>
        <taxon>Saccharomycetales</taxon>
        <taxon>Saccharomycetaceae</taxon>
        <taxon>Kluyveromyces</taxon>
    </lineage>
</organism>
<keyword evidence="7" id="KW-0256">Endoplasmic reticulum</keyword>
<protein>
    <recommendedName>
        <fullName evidence="3 7">UDP-N-acetylglucosamine transferase subunit ALG13</fullName>
        <ecNumber evidence="2 7">2.4.1.141</ecNumber>
    </recommendedName>
    <alternativeName>
        <fullName evidence="5 7">Asparagine-linked glycosylation protein 13</fullName>
    </alternativeName>
</protein>
<evidence type="ECO:0000256" key="7">
    <source>
        <dbReference type="RuleBase" id="RU362128"/>
    </source>
</evidence>
<dbReference type="OrthoDB" id="20273at2759"/>
<dbReference type="InterPro" id="IPR007235">
    <property type="entry name" value="Glyco_trans_28_C"/>
</dbReference>
<dbReference type="GO" id="GO:0043541">
    <property type="term" value="C:UDP-N-acetylglucosamine transferase complex"/>
    <property type="evidence" value="ECO:0007669"/>
    <property type="project" value="TreeGrafter"/>
</dbReference>
<reference evidence="9 10" key="1">
    <citation type="journal article" date="2015" name="Biotechnol. Biofuels">
        <title>Genetic basis of the highly efficient yeast Kluyveromyces marxianus: complete genome sequence and transcriptome analyses.</title>
        <authorList>
            <person name="Lertwattanasakul N."/>
            <person name="Kosaka T."/>
            <person name="Hosoyama A."/>
            <person name="Suzuki Y."/>
            <person name="Rodrussamee N."/>
            <person name="Matsutani M."/>
            <person name="Murata M."/>
            <person name="Fujimoto N."/>
            <person name="Suprayogi"/>
            <person name="Tsuchikane K."/>
            <person name="Limtong S."/>
            <person name="Fujita N."/>
            <person name="Yamada M."/>
        </authorList>
    </citation>
    <scope>NUCLEOTIDE SEQUENCE [LARGE SCALE GENOMIC DNA]</scope>
    <source>
        <strain evidence="10">DMKU3-1042 / BCC 29191 / NBRC 104275</strain>
    </source>
</reference>
<accession>W0TCQ7</accession>
<dbReference type="GO" id="GO:0004577">
    <property type="term" value="F:N-acetylglucosaminyldiphosphodolichol N-acetylglucosaminyltransferase activity"/>
    <property type="evidence" value="ECO:0007669"/>
    <property type="project" value="UniProtKB-EC"/>
</dbReference>
<comment type="catalytic activity">
    <reaction evidence="6">
        <text>an N-acetyl-alpha-D-glucosaminyl-diphospho-di-trans,poly-cis-dolichol + UDP-N-acetyl-alpha-D-glucosamine = an N,N'-diacetylchitobiosyl-diphospho-di-trans,poly-cis-dolichol + UDP + H(+)</text>
        <dbReference type="Rhea" id="RHEA:23380"/>
        <dbReference type="Rhea" id="RHEA-COMP:19507"/>
        <dbReference type="Rhea" id="RHEA-COMP:19510"/>
        <dbReference type="ChEBI" id="CHEBI:15378"/>
        <dbReference type="ChEBI" id="CHEBI:57269"/>
        <dbReference type="ChEBI" id="CHEBI:57705"/>
        <dbReference type="ChEBI" id="CHEBI:58223"/>
        <dbReference type="ChEBI" id="CHEBI:58427"/>
        <dbReference type="EC" id="2.4.1.141"/>
    </reaction>
</comment>
<comment type="similarity">
    <text evidence="7">Belongs to the glycosyltransferase 28 family.</text>
</comment>
<dbReference type="KEGG" id="kmx:KLMA_50144"/>
<dbReference type="PANTHER" id="PTHR47043">
    <property type="entry name" value="UDP-N-ACETYLGLUCOSAMINE TRANSFERASE SUBUNIT ALG13"/>
    <property type="match status" value="1"/>
</dbReference>
<feature type="domain" description="Glycosyl transferase family 28 C-terminal" evidence="8">
    <location>
        <begin position="40"/>
        <end position="189"/>
    </location>
</feature>
<sequence>MQFGTPTLSDHHKINIDLRNLSWRGIQYKFCSGKVRKMRTVLVTCGATVSFPGLIETIVDSKVLKTLKELGYERILLQYGRGYGREFVKLVENRFKDASMGSKSDISLIQDAQVVKIQGLQIYGFEFSRQIETLIQDYADLVVSHAGTGSILDSLRLEKPLIVVINDTLMDNHQQLIANKFEQQKLLWAIHARVPEMVRALERSEGEQLCKIGSSYNKQFEQLLCAVACE</sequence>
<dbReference type="EMBL" id="AP012217">
    <property type="protein sequence ID" value="BAO40798.1"/>
    <property type="molecule type" value="Genomic_DNA"/>
</dbReference>
<dbReference type="RefSeq" id="XP_022676615.1">
    <property type="nucleotide sequence ID" value="XM_022820120.1"/>
</dbReference>
<dbReference type="Proteomes" id="UP000065495">
    <property type="component" value="Chromosome 5"/>
</dbReference>
<evidence type="ECO:0000256" key="6">
    <source>
        <dbReference type="ARBA" id="ARBA00048184"/>
    </source>
</evidence>
<name>W0TCQ7_KLUMD</name>
<evidence type="ECO:0000256" key="3">
    <source>
        <dbReference type="ARBA" id="ARBA00017468"/>
    </source>
</evidence>
<keyword evidence="7 9" id="KW-0808">Transferase</keyword>
<proteinExistence type="inferred from homology"/>
<dbReference type="PANTHER" id="PTHR47043:SF1">
    <property type="entry name" value="UDP-N-ACETYLGLUCOSAMINE TRANSFERASE SUBUNIT ALG13"/>
    <property type="match status" value="1"/>
</dbReference>
<dbReference type="InterPro" id="IPR052474">
    <property type="entry name" value="UDP-GlcNAc_transferase"/>
</dbReference>
<dbReference type="GeneID" id="34716758"/>